<dbReference type="Gene3D" id="3.40.50.1010">
    <property type="entry name" value="5'-nuclease"/>
    <property type="match status" value="1"/>
</dbReference>
<evidence type="ECO:0000313" key="15">
    <source>
        <dbReference type="EMBL" id="WPD19455.1"/>
    </source>
</evidence>
<dbReference type="InterPro" id="IPR008918">
    <property type="entry name" value="HhH2"/>
</dbReference>
<dbReference type="Pfam" id="PF00476">
    <property type="entry name" value="DNA_pol_A"/>
    <property type="match status" value="1"/>
</dbReference>
<dbReference type="PANTHER" id="PTHR10133:SF27">
    <property type="entry name" value="DNA POLYMERASE NU"/>
    <property type="match status" value="1"/>
</dbReference>
<evidence type="ECO:0000256" key="4">
    <source>
        <dbReference type="ARBA" id="ARBA00022705"/>
    </source>
</evidence>
<feature type="compositionally biased region" description="Basic and acidic residues" evidence="12">
    <location>
        <begin position="398"/>
        <end position="407"/>
    </location>
</feature>
<dbReference type="Gene3D" id="3.30.70.370">
    <property type="match status" value="1"/>
</dbReference>
<evidence type="ECO:0000256" key="9">
    <source>
        <dbReference type="ARBA" id="ARBA00049244"/>
    </source>
</evidence>
<comment type="function">
    <text evidence="11">In addition to polymerase activity, this DNA polymerase exhibits 5'-3' exonuclease activity.</text>
</comment>
<evidence type="ECO:0000256" key="2">
    <source>
        <dbReference type="ARBA" id="ARBA00022679"/>
    </source>
</evidence>
<reference evidence="15 16" key="1">
    <citation type="submission" date="2023-08" db="EMBL/GenBank/DDBJ databases">
        <title>Genome sequence of Thermaerobacter compostii strain Ins1, a spore-forming filamentous bacterium isolated from a deep geothermal reservoir.</title>
        <authorList>
            <person name="Bregnard D."/>
            <person name="Gonzalez D."/>
            <person name="Junier P."/>
        </authorList>
    </citation>
    <scope>NUCLEOTIDE SEQUENCE [LARGE SCALE GENOMIC DNA]</scope>
    <source>
        <strain evidence="15 16">Ins1</strain>
    </source>
</reference>
<dbReference type="SUPFAM" id="SSF47807">
    <property type="entry name" value="5' to 3' exonuclease, C-terminal subdomain"/>
    <property type="match status" value="1"/>
</dbReference>
<dbReference type="InterPro" id="IPR036279">
    <property type="entry name" value="5-3_exonuclease_C_sf"/>
</dbReference>
<dbReference type="NCBIfam" id="TIGR00593">
    <property type="entry name" value="pola"/>
    <property type="match status" value="1"/>
</dbReference>
<evidence type="ECO:0000256" key="11">
    <source>
        <dbReference type="RuleBase" id="RU004460"/>
    </source>
</evidence>
<feature type="compositionally biased region" description="Polar residues" evidence="12">
    <location>
        <begin position="1"/>
        <end position="10"/>
    </location>
</feature>
<protein>
    <recommendedName>
        <fullName evidence="10 11">DNA polymerase I</fullName>
        <ecNumber evidence="10 11">2.7.7.7</ecNumber>
    </recommendedName>
</protein>
<keyword evidence="11" id="KW-0378">Hydrolase</keyword>
<dbReference type="Pfam" id="PF02739">
    <property type="entry name" value="5_3_exonuc_N"/>
    <property type="match status" value="1"/>
</dbReference>
<dbReference type="Gene3D" id="3.30.420.10">
    <property type="entry name" value="Ribonuclease H-like superfamily/Ribonuclease H"/>
    <property type="match status" value="1"/>
</dbReference>
<organism evidence="15 16">
    <name type="scientific">Thermaerobacter composti</name>
    <dbReference type="NCBI Taxonomy" id="554949"/>
    <lineage>
        <taxon>Bacteria</taxon>
        <taxon>Bacillati</taxon>
        <taxon>Bacillota</taxon>
        <taxon>Clostridia</taxon>
        <taxon>Eubacteriales</taxon>
        <taxon>Clostridiales Family XVII. Incertae Sedis</taxon>
        <taxon>Thermaerobacter</taxon>
    </lineage>
</organism>
<evidence type="ECO:0000259" key="13">
    <source>
        <dbReference type="SMART" id="SM00475"/>
    </source>
</evidence>
<feature type="region of interest" description="Disordered" evidence="12">
    <location>
        <begin position="620"/>
        <end position="639"/>
    </location>
</feature>
<name>A0ABZ0QPM9_9FIRM</name>
<keyword evidence="11" id="KW-0540">Nuclease</keyword>
<keyword evidence="16" id="KW-1185">Reference proteome</keyword>
<dbReference type="InterPro" id="IPR002298">
    <property type="entry name" value="DNA_polymerase_A"/>
</dbReference>
<comment type="similarity">
    <text evidence="1 11">Belongs to the DNA polymerase type-A family.</text>
</comment>
<evidence type="ECO:0000256" key="6">
    <source>
        <dbReference type="ARBA" id="ARBA00022932"/>
    </source>
</evidence>
<feature type="compositionally biased region" description="Low complexity" evidence="12">
    <location>
        <begin position="562"/>
        <end position="575"/>
    </location>
</feature>
<keyword evidence="6 11" id="KW-0239">DNA-directed DNA polymerase</keyword>
<dbReference type="PRINTS" id="PR00868">
    <property type="entry name" value="DNAPOLI"/>
</dbReference>
<dbReference type="PANTHER" id="PTHR10133">
    <property type="entry name" value="DNA POLYMERASE I"/>
    <property type="match status" value="1"/>
</dbReference>
<dbReference type="RefSeq" id="WP_318750981.1">
    <property type="nucleotide sequence ID" value="NZ_CP132508.1"/>
</dbReference>
<dbReference type="InterPro" id="IPR020046">
    <property type="entry name" value="5-3_exonucl_a-hlix_arch_N"/>
</dbReference>
<dbReference type="InterPro" id="IPR002421">
    <property type="entry name" value="5-3_exonuclease"/>
</dbReference>
<dbReference type="CDD" id="cd08637">
    <property type="entry name" value="DNA_pol_A_pol_I_C"/>
    <property type="match status" value="1"/>
</dbReference>
<dbReference type="Proteomes" id="UP001304683">
    <property type="component" value="Chromosome"/>
</dbReference>
<evidence type="ECO:0000256" key="3">
    <source>
        <dbReference type="ARBA" id="ARBA00022695"/>
    </source>
</evidence>
<feature type="domain" description="DNA-directed DNA polymerase family A palm" evidence="14">
    <location>
        <begin position="881"/>
        <end position="1087"/>
    </location>
</feature>
<keyword evidence="2 11" id="KW-0808">Transferase</keyword>
<dbReference type="InterPro" id="IPR036397">
    <property type="entry name" value="RNaseH_sf"/>
</dbReference>
<dbReference type="CDD" id="cd09859">
    <property type="entry name" value="PIN_53EXO"/>
    <property type="match status" value="1"/>
</dbReference>
<dbReference type="InterPro" id="IPR018320">
    <property type="entry name" value="DNA_polymerase_1"/>
</dbReference>
<comment type="catalytic activity">
    <reaction evidence="9 11">
        <text>DNA(n) + a 2'-deoxyribonucleoside 5'-triphosphate = DNA(n+1) + diphosphate</text>
        <dbReference type="Rhea" id="RHEA:22508"/>
        <dbReference type="Rhea" id="RHEA-COMP:17339"/>
        <dbReference type="Rhea" id="RHEA-COMP:17340"/>
        <dbReference type="ChEBI" id="CHEBI:33019"/>
        <dbReference type="ChEBI" id="CHEBI:61560"/>
        <dbReference type="ChEBI" id="CHEBI:173112"/>
        <dbReference type="EC" id="2.7.7.7"/>
    </reaction>
</comment>
<keyword evidence="3 11" id="KW-0548">Nucleotidyltransferase</keyword>
<accession>A0ABZ0QPM9</accession>
<comment type="subunit">
    <text evidence="11">Single-chain monomer with multiple functions.</text>
</comment>
<gene>
    <name evidence="11 15" type="primary">polA</name>
    <name evidence="15" type="ORF">Q5761_01950</name>
</gene>
<dbReference type="SUPFAM" id="SSF56672">
    <property type="entry name" value="DNA/RNA polymerases"/>
    <property type="match status" value="1"/>
</dbReference>
<dbReference type="InterPro" id="IPR029060">
    <property type="entry name" value="PIN-like_dom_sf"/>
</dbReference>
<keyword evidence="8 11" id="KW-0234">DNA repair</keyword>
<dbReference type="EC" id="2.7.7.7" evidence="10 11"/>
<feature type="compositionally biased region" description="Gly residues" evidence="12">
    <location>
        <begin position="41"/>
        <end position="57"/>
    </location>
</feature>
<dbReference type="CDD" id="cd09898">
    <property type="entry name" value="H3TH_53EXO"/>
    <property type="match status" value="1"/>
</dbReference>
<dbReference type="Gene3D" id="1.10.150.20">
    <property type="entry name" value="5' to 3' exonuclease, C-terminal subdomain"/>
    <property type="match status" value="2"/>
</dbReference>
<evidence type="ECO:0000256" key="1">
    <source>
        <dbReference type="ARBA" id="ARBA00007705"/>
    </source>
</evidence>
<dbReference type="EMBL" id="CP132508">
    <property type="protein sequence ID" value="WPD19455.1"/>
    <property type="molecule type" value="Genomic_DNA"/>
</dbReference>
<evidence type="ECO:0000313" key="16">
    <source>
        <dbReference type="Proteomes" id="UP001304683"/>
    </source>
</evidence>
<dbReference type="SMART" id="SM00279">
    <property type="entry name" value="HhH2"/>
    <property type="match status" value="1"/>
</dbReference>
<evidence type="ECO:0000256" key="7">
    <source>
        <dbReference type="ARBA" id="ARBA00023125"/>
    </source>
</evidence>
<evidence type="ECO:0000256" key="5">
    <source>
        <dbReference type="ARBA" id="ARBA00022763"/>
    </source>
</evidence>
<dbReference type="GO" id="GO:0003887">
    <property type="term" value="F:DNA-directed DNA polymerase activity"/>
    <property type="evidence" value="ECO:0007669"/>
    <property type="project" value="UniProtKB-EC"/>
</dbReference>
<evidence type="ECO:0000256" key="12">
    <source>
        <dbReference type="SAM" id="MobiDB-lite"/>
    </source>
</evidence>
<dbReference type="SMART" id="SM00475">
    <property type="entry name" value="53EXOc"/>
    <property type="match status" value="1"/>
</dbReference>
<keyword evidence="4 11" id="KW-0235">DNA replication</keyword>
<feature type="domain" description="5'-3' exonuclease" evidence="13">
    <location>
        <begin position="76"/>
        <end position="337"/>
    </location>
</feature>
<dbReference type="Gene3D" id="1.20.1060.10">
    <property type="entry name" value="Taq DNA Polymerase, Chain T, domain 4"/>
    <property type="match status" value="1"/>
</dbReference>
<sequence length="1129" mass="120037">MDADRQQQVAGSPGATWSGGTWPRPVAGGSKTPPAGQEGSTAGGRRGGTGRSQGRGSGVPSRPQDLLAPDPEHLEDKLVLIDGHSLMYRAFFALPPLATADGLPTNAVYGFLTMLLRLLEEERPRYLAVAFDRGLPTFRVERYPDYKGHRPETPDDLRSQFPILKDVLAAMGVPMVEHDGFEADDLLGTLARRARAAGVPRVLLVTGDRDVLQLLDEGIEVLLTRRGISDVQRYDRRRIRQEMGIEPAQYLDVKALMGDASDNIPGVPGIGEKTALKLIQRLGDLESVLANPEEAGGKKLPAALREYADQARMSRELARIRTDAPVDFDPERWIRRPADPGVLRPLLMRLEFRSLVERLGLTAPAAGGIQGAPRHQAGGPPSGAPRDGDRAGPSGARADADPRRAGDDGATGGRGATDEPASARGPEAGTPTGLAGADGLAPGTADAGAGWPGAVEELTAEAVASWLDAAAGADAGAAPEDADPATEPVSPAVGQRFAVAVVASWEGEGDEPRGGAGAVLAGLGLAAGGRVAAWTAGSTAGGGAGAQPGAAGRTPPPGAGAGSADDPSPAAAGVRGDAGGAGTAGPGVQAVLRALRGRPLAGFDLKPLYRLLLRQATGERAPAPSGAARGDGAGSASGQALLPPPVADLKLAAYLLDPVRNRYHLVDTARQFFGWDLEEGPADRPADPACRTVALLGRDAALCARLRPAVEAEIAARGLERVYREIELPLVPVLAAMEEAGIAVDRRQLEELGRLFTRRSQELAEQIYELAGERFNINSTQQLGQILFERLGLPVVKKTKTGFSTDAEVLETLAAKHPIAELVLEYRSLVKLQGTYVDGLAEHIGPDGRIHTTFQQTVAATGRLSSTQPNLQNIPIRDEPGRSLRRAFVAPPGHRLVAADYSQIELRVLAHYSGDPGLLEAFARGQDVHARTASEIFGVPLERVTPEQRRVAKAVNFGLAYGQTDFGLARALRIDRADARRFIDRYFERYPGVKRYMEETVRRARQEGEVSTLLGRRRPVPEIRHRVYHIRQNAERVAINTPIQGTAADIMKLAMIRVYRALAEEGLRARIVLQVHDELLLEAPEDEVPAVAALLRREMEGAFTLAVPLVVEVKAGANWYEMEAVDAGA</sequence>
<evidence type="ECO:0000259" key="14">
    <source>
        <dbReference type="SMART" id="SM00482"/>
    </source>
</evidence>
<feature type="region of interest" description="Disordered" evidence="12">
    <location>
        <begin position="1"/>
        <end position="70"/>
    </location>
</feature>
<keyword evidence="7 11" id="KW-0238">DNA-binding</keyword>
<feature type="region of interest" description="Disordered" evidence="12">
    <location>
        <begin position="365"/>
        <end position="451"/>
    </location>
</feature>
<proteinExistence type="inferred from homology"/>
<dbReference type="CDD" id="cd06140">
    <property type="entry name" value="DNA_polA_I_Bacillus_like_exo"/>
    <property type="match status" value="1"/>
</dbReference>
<evidence type="ECO:0000256" key="8">
    <source>
        <dbReference type="ARBA" id="ARBA00023204"/>
    </source>
</evidence>
<dbReference type="InterPro" id="IPR043502">
    <property type="entry name" value="DNA/RNA_pol_sf"/>
</dbReference>
<dbReference type="SMART" id="SM00482">
    <property type="entry name" value="POLAc"/>
    <property type="match status" value="1"/>
</dbReference>
<evidence type="ECO:0000256" key="10">
    <source>
        <dbReference type="NCBIfam" id="TIGR00593"/>
    </source>
</evidence>
<keyword evidence="11" id="KW-0269">Exonuclease</keyword>
<dbReference type="InterPro" id="IPR001098">
    <property type="entry name" value="DNA-dir_DNA_pol_A_palm_dom"/>
</dbReference>
<feature type="region of interest" description="Disordered" evidence="12">
    <location>
        <begin position="539"/>
        <end position="583"/>
    </location>
</feature>
<dbReference type="SUPFAM" id="SSF88723">
    <property type="entry name" value="PIN domain-like"/>
    <property type="match status" value="1"/>
</dbReference>
<keyword evidence="5 11" id="KW-0227">DNA damage</keyword>
<dbReference type="InterPro" id="IPR020045">
    <property type="entry name" value="DNA_polI_H3TH"/>
</dbReference>
<dbReference type="Pfam" id="PF01367">
    <property type="entry name" value="5_3_exonuc"/>
    <property type="match status" value="1"/>
</dbReference>